<dbReference type="InterPro" id="IPR011990">
    <property type="entry name" value="TPR-like_helical_dom_sf"/>
</dbReference>
<keyword evidence="1" id="KW-0677">Repeat</keyword>
<gene>
    <name evidence="2" type="ORF">RND71_038752</name>
</gene>
<accession>A0AAE1R0P2</accession>
<dbReference type="GO" id="GO:0003723">
    <property type="term" value="F:RNA binding"/>
    <property type="evidence" value="ECO:0007669"/>
    <property type="project" value="InterPro"/>
</dbReference>
<dbReference type="GO" id="GO:0009451">
    <property type="term" value="P:RNA modification"/>
    <property type="evidence" value="ECO:0007669"/>
    <property type="project" value="InterPro"/>
</dbReference>
<name>A0AAE1R0P2_9SOLA</name>
<sequence length="123" mass="13821">MAKLSSIEEAQRVFEDTHEPDVVSYPTLVRGYLQEHRFAEATEIFSINVVTWNAMISGYSQKGRNEKACLGELGVFVDNSLVSFYVKCGSLEDSLRVFSRLPERNAVTWNALICAHTQMGEGK</sequence>
<dbReference type="InterPro" id="IPR046960">
    <property type="entry name" value="PPR_At4g14850-like_plant"/>
</dbReference>
<dbReference type="PANTHER" id="PTHR47926">
    <property type="entry name" value="PENTATRICOPEPTIDE REPEAT-CONTAINING PROTEIN"/>
    <property type="match status" value="1"/>
</dbReference>
<evidence type="ECO:0000256" key="1">
    <source>
        <dbReference type="ARBA" id="ARBA00022737"/>
    </source>
</evidence>
<reference evidence="2" key="1">
    <citation type="submission" date="2023-12" db="EMBL/GenBank/DDBJ databases">
        <title>Genome assembly of Anisodus tanguticus.</title>
        <authorList>
            <person name="Wang Y.-J."/>
        </authorList>
    </citation>
    <scope>NUCLEOTIDE SEQUENCE</scope>
    <source>
        <strain evidence="2">KB-2021</strain>
        <tissue evidence="2">Leaf</tissue>
    </source>
</reference>
<dbReference type="PANTHER" id="PTHR47926:SF357">
    <property type="entry name" value="PENTATRICOPEPTIDE REPEAT-CONTAINING PROTEIN"/>
    <property type="match status" value="1"/>
</dbReference>
<dbReference type="Proteomes" id="UP001291623">
    <property type="component" value="Unassembled WGS sequence"/>
</dbReference>
<evidence type="ECO:0000313" key="2">
    <source>
        <dbReference type="EMBL" id="KAK4342936.1"/>
    </source>
</evidence>
<dbReference type="Pfam" id="PF01535">
    <property type="entry name" value="PPR"/>
    <property type="match status" value="3"/>
</dbReference>
<keyword evidence="3" id="KW-1185">Reference proteome</keyword>
<organism evidence="2 3">
    <name type="scientific">Anisodus tanguticus</name>
    <dbReference type="NCBI Taxonomy" id="243964"/>
    <lineage>
        <taxon>Eukaryota</taxon>
        <taxon>Viridiplantae</taxon>
        <taxon>Streptophyta</taxon>
        <taxon>Embryophyta</taxon>
        <taxon>Tracheophyta</taxon>
        <taxon>Spermatophyta</taxon>
        <taxon>Magnoliopsida</taxon>
        <taxon>eudicotyledons</taxon>
        <taxon>Gunneridae</taxon>
        <taxon>Pentapetalae</taxon>
        <taxon>asterids</taxon>
        <taxon>lamiids</taxon>
        <taxon>Solanales</taxon>
        <taxon>Solanaceae</taxon>
        <taxon>Solanoideae</taxon>
        <taxon>Hyoscyameae</taxon>
        <taxon>Anisodus</taxon>
    </lineage>
</organism>
<dbReference type="InterPro" id="IPR002885">
    <property type="entry name" value="PPR_rpt"/>
</dbReference>
<dbReference type="Gene3D" id="1.25.40.10">
    <property type="entry name" value="Tetratricopeptide repeat domain"/>
    <property type="match status" value="2"/>
</dbReference>
<dbReference type="EMBL" id="JAVYJV010000021">
    <property type="protein sequence ID" value="KAK4342936.1"/>
    <property type="molecule type" value="Genomic_DNA"/>
</dbReference>
<protein>
    <recommendedName>
        <fullName evidence="4">Pentatricopeptide repeat-containing protein</fullName>
    </recommendedName>
</protein>
<evidence type="ECO:0008006" key="4">
    <source>
        <dbReference type="Google" id="ProtNLM"/>
    </source>
</evidence>
<evidence type="ECO:0000313" key="3">
    <source>
        <dbReference type="Proteomes" id="UP001291623"/>
    </source>
</evidence>
<proteinExistence type="predicted"/>
<comment type="caution">
    <text evidence="2">The sequence shown here is derived from an EMBL/GenBank/DDBJ whole genome shotgun (WGS) entry which is preliminary data.</text>
</comment>
<dbReference type="AlphaFoldDB" id="A0AAE1R0P2"/>